<keyword evidence="2" id="KW-0378">Hydrolase</keyword>
<dbReference type="InterPro" id="IPR012337">
    <property type="entry name" value="RNaseH-like_sf"/>
</dbReference>
<dbReference type="Pfam" id="PF00929">
    <property type="entry name" value="RNase_T"/>
    <property type="match status" value="1"/>
</dbReference>
<gene>
    <name evidence="5" type="ORF">C3B54_111034</name>
</gene>
<reference evidence="5 6" key="1">
    <citation type="submission" date="2018-02" db="EMBL/GenBank/DDBJ databases">
        <title>Complete genome of the streamlined marine actinobacterium Pontimonas salivibrio CL-TW6 adapted to coastal planktonic lifestype.</title>
        <authorList>
            <person name="Cho B.C."/>
            <person name="Hardies S.C."/>
            <person name="Jang G.I."/>
            <person name="Hwang C.Y."/>
        </authorList>
    </citation>
    <scope>NUCLEOTIDE SEQUENCE [LARGE SCALE GENOMIC DNA]</scope>
    <source>
        <strain evidence="5 6">CL-TW6</strain>
    </source>
</reference>
<protein>
    <submittedName>
        <fullName evidence="5">DNA polymerase-3 subunit epsilon</fullName>
        <ecNumber evidence="5">2.7.7.7</ecNumber>
    </submittedName>
</protein>
<keyword evidence="3" id="KW-0269">Exonuclease</keyword>
<dbReference type="GO" id="GO:0003676">
    <property type="term" value="F:nucleic acid binding"/>
    <property type="evidence" value="ECO:0007669"/>
    <property type="project" value="InterPro"/>
</dbReference>
<feature type="domain" description="Exonuclease" evidence="4">
    <location>
        <begin position="7"/>
        <end position="183"/>
    </location>
</feature>
<dbReference type="AlphaFoldDB" id="A0A2L2BQQ9"/>
<evidence type="ECO:0000256" key="3">
    <source>
        <dbReference type="ARBA" id="ARBA00022839"/>
    </source>
</evidence>
<dbReference type="CDD" id="cd06127">
    <property type="entry name" value="DEDDh"/>
    <property type="match status" value="1"/>
</dbReference>
<evidence type="ECO:0000259" key="4">
    <source>
        <dbReference type="SMART" id="SM00479"/>
    </source>
</evidence>
<dbReference type="RefSeq" id="WP_104913536.1">
    <property type="nucleotide sequence ID" value="NZ_CP026923.1"/>
</dbReference>
<dbReference type="KEGG" id="psai:C3B54_111034"/>
<dbReference type="InterPro" id="IPR013520">
    <property type="entry name" value="Ribonucl_H"/>
</dbReference>
<dbReference type="OrthoDB" id="9791657at2"/>
<keyword evidence="1" id="KW-0540">Nuclease</keyword>
<dbReference type="InterPro" id="IPR036397">
    <property type="entry name" value="RNaseH_sf"/>
</dbReference>
<evidence type="ECO:0000256" key="1">
    <source>
        <dbReference type="ARBA" id="ARBA00022722"/>
    </source>
</evidence>
<dbReference type="PANTHER" id="PTHR30231">
    <property type="entry name" value="DNA POLYMERASE III SUBUNIT EPSILON"/>
    <property type="match status" value="1"/>
</dbReference>
<dbReference type="SUPFAM" id="SSF53098">
    <property type="entry name" value="Ribonuclease H-like"/>
    <property type="match status" value="1"/>
</dbReference>
<dbReference type="PANTHER" id="PTHR30231:SF4">
    <property type="entry name" value="PROTEIN NEN2"/>
    <property type="match status" value="1"/>
</dbReference>
<dbReference type="Gene3D" id="3.30.420.10">
    <property type="entry name" value="Ribonuclease H-like superfamily/Ribonuclease H"/>
    <property type="match status" value="1"/>
</dbReference>
<dbReference type="GO" id="GO:0008408">
    <property type="term" value="F:3'-5' exonuclease activity"/>
    <property type="evidence" value="ECO:0007669"/>
    <property type="project" value="TreeGrafter"/>
</dbReference>
<keyword evidence="5" id="KW-0548">Nucleotidyltransferase</keyword>
<evidence type="ECO:0000313" key="5">
    <source>
        <dbReference type="EMBL" id="AVG24001.1"/>
    </source>
</evidence>
<accession>A0A2L2BQQ9</accession>
<organism evidence="5 6">
    <name type="scientific">Pontimonas salivibrio</name>
    <dbReference type="NCBI Taxonomy" id="1159327"/>
    <lineage>
        <taxon>Bacteria</taxon>
        <taxon>Bacillati</taxon>
        <taxon>Actinomycetota</taxon>
        <taxon>Actinomycetes</taxon>
        <taxon>Micrococcales</taxon>
        <taxon>Microbacteriaceae</taxon>
        <taxon>Pontimonas</taxon>
    </lineage>
</organism>
<dbReference type="GO" id="GO:0005829">
    <property type="term" value="C:cytosol"/>
    <property type="evidence" value="ECO:0007669"/>
    <property type="project" value="TreeGrafter"/>
</dbReference>
<dbReference type="EMBL" id="CP026923">
    <property type="protein sequence ID" value="AVG24001.1"/>
    <property type="molecule type" value="Genomic_DNA"/>
</dbReference>
<sequence>MSHWSDHLAVFDTETTGLSTRDDRIVTAFIGLMGPDGALQESHSWLADPGIVIPPAATAVHGVSTQRAQEEGRPAAEVVAEVVAQLRELTAHGIPLVVYNASYDLSLCYREALRYGVEPVGDPKPVIDPLVIDRALDPYRKGKRTLDAVAAHYGVANPAAHNAEGDALTTGLVTKGLVSRFPDQLSDVLALHDQQIDWAYSWAENFRRYLENQGRPARGLSGAWPLDNGLH</sequence>
<keyword evidence="5" id="KW-0808">Transferase</keyword>
<dbReference type="EC" id="2.7.7.7" evidence="5"/>
<dbReference type="GO" id="GO:0003887">
    <property type="term" value="F:DNA-directed DNA polymerase activity"/>
    <property type="evidence" value="ECO:0007669"/>
    <property type="project" value="UniProtKB-EC"/>
</dbReference>
<dbReference type="NCBIfam" id="NF005927">
    <property type="entry name" value="PRK07942.1"/>
    <property type="match status" value="1"/>
</dbReference>
<keyword evidence="6" id="KW-1185">Reference proteome</keyword>
<dbReference type="SMART" id="SM00479">
    <property type="entry name" value="EXOIII"/>
    <property type="match status" value="1"/>
</dbReference>
<evidence type="ECO:0000313" key="6">
    <source>
        <dbReference type="Proteomes" id="UP000243077"/>
    </source>
</evidence>
<evidence type="ECO:0000256" key="2">
    <source>
        <dbReference type="ARBA" id="ARBA00022801"/>
    </source>
</evidence>
<name>A0A2L2BQQ9_9MICO</name>
<dbReference type="Proteomes" id="UP000243077">
    <property type="component" value="Chromosome"/>
</dbReference>
<proteinExistence type="predicted"/>